<name>A0A2K9LJI9_9GAMM</name>
<dbReference type="Proteomes" id="UP000235116">
    <property type="component" value="Chromosome"/>
</dbReference>
<evidence type="ECO:0000313" key="2">
    <source>
        <dbReference type="Proteomes" id="UP000235116"/>
    </source>
</evidence>
<dbReference type="KEGG" id="kak:Kalk_08195"/>
<evidence type="ECO:0000313" key="1">
    <source>
        <dbReference type="EMBL" id="AUM12397.1"/>
    </source>
</evidence>
<gene>
    <name evidence="1" type="ORF">Kalk_08195</name>
</gene>
<accession>A0A2K9LJI9</accession>
<proteinExistence type="predicted"/>
<sequence length="214" mass="24659">MYIGKTLPERPIPFEQFDPDYLANYVRENILPKCVTERQKLICQNFVDHATAECKGDYETLMASCSRLRQDYRRWGQGDDGLMDGIQPQSYDELCVFYGNLVTFNLFVIHLELEKFIVGEDTLVLEGNVHQMYPGAMLPVAFGIEPDDEDAVYMLTIRMALFFIFDEDGMGCGEQSYTNGDPTEASFVKVPNEFVPQRFWDNLKKQQELQDADD</sequence>
<protein>
    <submittedName>
        <fullName evidence="1">Uncharacterized protein</fullName>
    </submittedName>
</protein>
<dbReference type="EMBL" id="CP022684">
    <property type="protein sequence ID" value="AUM12397.1"/>
    <property type="molecule type" value="Genomic_DNA"/>
</dbReference>
<dbReference type="RefSeq" id="WP_101893759.1">
    <property type="nucleotide sequence ID" value="NZ_CP022684.1"/>
</dbReference>
<dbReference type="OrthoDB" id="4542738at2"/>
<reference evidence="2" key="1">
    <citation type="submission" date="2017-08" db="EMBL/GenBank/DDBJ databases">
        <title>Direct submision.</title>
        <authorList>
            <person name="Kim S.-J."/>
            <person name="Rhee S.-K."/>
        </authorList>
    </citation>
    <scope>NUCLEOTIDE SEQUENCE [LARGE SCALE GENOMIC DNA]</scope>
    <source>
        <strain evidence="2">GI5</strain>
    </source>
</reference>
<dbReference type="AlphaFoldDB" id="A0A2K9LJI9"/>
<organism evidence="1 2">
    <name type="scientific">Ketobacter alkanivorans</name>
    <dbReference type="NCBI Taxonomy" id="1917421"/>
    <lineage>
        <taxon>Bacteria</taxon>
        <taxon>Pseudomonadati</taxon>
        <taxon>Pseudomonadota</taxon>
        <taxon>Gammaproteobacteria</taxon>
        <taxon>Pseudomonadales</taxon>
        <taxon>Ketobacteraceae</taxon>
        <taxon>Ketobacter</taxon>
    </lineage>
</organism>
<keyword evidence="2" id="KW-1185">Reference proteome</keyword>